<dbReference type="SUPFAM" id="SSF89550">
    <property type="entry name" value="PHP domain-like"/>
    <property type="match status" value="1"/>
</dbReference>
<keyword evidence="1" id="KW-0237">DNA synthesis</keyword>
<dbReference type="InterPro" id="IPR047967">
    <property type="entry name" value="PolX_PHP"/>
</dbReference>
<dbReference type="InterPro" id="IPR010996">
    <property type="entry name" value="HHH_MUS81"/>
</dbReference>
<feature type="domain" description="Helix-hairpin-helix DNA-binding motif class 1" evidence="3">
    <location>
        <begin position="63"/>
        <end position="82"/>
    </location>
</feature>
<dbReference type="PIRSF" id="PIRSF005047">
    <property type="entry name" value="UCP005047_YshC"/>
    <property type="match status" value="1"/>
</dbReference>
<dbReference type="InterPro" id="IPR043519">
    <property type="entry name" value="NT_sf"/>
</dbReference>
<keyword evidence="2" id="KW-0235">DNA replication</keyword>
<dbReference type="Gene3D" id="3.20.20.140">
    <property type="entry name" value="Metal-dependent hydrolases"/>
    <property type="match status" value="1"/>
</dbReference>
<name>A0A4V2F761_9BACT</name>
<dbReference type="InterPro" id="IPR027421">
    <property type="entry name" value="DNA_pol_lamdba_lyase_dom_sf"/>
</dbReference>
<dbReference type="Pfam" id="PF02811">
    <property type="entry name" value="PHP"/>
    <property type="match status" value="1"/>
</dbReference>
<dbReference type="FunFam" id="3.20.20.140:FF:000047">
    <property type="entry name" value="PHP domain-containing protein"/>
    <property type="match status" value="1"/>
</dbReference>
<reference evidence="5 6" key="1">
    <citation type="submission" date="2019-02" db="EMBL/GenBank/DDBJ databases">
        <title>Genomic Encyclopedia of Archaeal and Bacterial Type Strains, Phase II (KMG-II): from individual species to whole genera.</title>
        <authorList>
            <person name="Goeker M."/>
        </authorList>
    </citation>
    <scope>NUCLEOTIDE SEQUENCE [LARGE SCALE GENOMIC DNA]</scope>
    <source>
        <strain evidence="5 6">DSM 21411</strain>
    </source>
</reference>
<dbReference type="Proteomes" id="UP000292209">
    <property type="component" value="Unassembled WGS sequence"/>
</dbReference>
<dbReference type="Gene3D" id="1.10.150.110">
    <property type="entry name" value="DNA polymerase beta, N-terminal domain-like"/>
    <property type="match status" value="1"/>
</dbReference>
<dbReference type="RefSeq" id="WP_130277357.1">
    <property type="nucleotide sequence ID" value="NZ_SGXG01000001.1"/>
</dbReference>
<dbReference type="SUPFAM" id="SSF81301">
    <property type="entry name" value="Nucleotidyltransferase"/>
    <property type="match status" value="1"/>
</dbReference>
<dbReference type="InterPro" id="IPR010994">
    <property type="entry name" value="RuvA_2-like"/>
</dbReference>
<proteinExistence type="predicted"/>
<dbReference type="GO" id="GO:0006281">
    <property type="term" value="P:DNA repair"/>
    <property type="evidence" value="ECO:0007669"/>
    <property type="project" value="InterPro"/>
</dbReference>
<evidence type="ECO:0000313" key="6">
    <source>
        <dbReference type="Proteomes" id="UP000292209"/>
    </source>
</evidence>
<dbReference type="GO" id="GO:0003677">
    <property type="term" value="F:DNA binding"/>
    <property type="evidence" value="ECO:0007669"/>
    <property type="project" value="InterPro"/>
</dbReference>
<dbReference type="InterPro" id="IPR050243">
    <property type="entry name" value="PHP_phosphatase"/>
</dbReference>
<dbReference type="InterPro" id="IPR003583">
    <property type="entry name" value="Hlx-hairpin-Hlx_DNA-bd_motif"/>
</dbReference>
<evidence type="ECO:0000313" key="5">
    <source>
        <dbReference type="EMBL" id="RZS98699.1"/>
    </source>
</evidence>
<dbReference type="Pfam" id="PF14716">
    <property type="entry name" value="HHH_8"/>
    <property type="match status" value="1"/>
</dbReference>
<organism evidence="5 6">
    <name type="scientific">Cecembia calidifontis</name>
    <dbReference type="NCBI Taxonomy" id="1187080"/>
    <lineage>
        <taxon>Bacteria</taxon>
        <taxon>Pseudomonadati</taxon>
        <taxon>Bacteroidota</taxon>
        <taxon>Cytophagia</taxon>
        <taxon>Cytophagales</taxon>
        <taxon>Cyclobacteriaceae</taxon>
        <taxon>Cecembia</taxon>
    </lineage>
</organism>
<dbReference type="SMART" id="SM00278">
    <property type="entry name" value="HhH1"/>
    <property type="match status" value="3"/>
</dbReference>
<dbReference type="InterPro" id="IPR004013">
    <property type="entry name" value="PHP_dom"/>
</dbReference>
<dbReference type="GO" id="GO:0005829">
    <property type="term" value="C:cytosol"/>
    <property type="evidence" value="ECO:0007669"/>
    <property type="project" value="TreeGrafter"/>
</dbReference>
<keyword evidence="6" id="KW-1185">Reference proteome</keyword>
<dbReference type="InterPro" id="IPR022311">
    <property type="entry name" value="PolX-like"/>
</dbReference>
<dbReference type="AlphaFoldDB" id="A0A4V2F761"/>
<dbReference type="Gene3D" id="1.10.150.20">
    <property type="entry name" value="5' to 3' exonuclease, C-terminal subdomain"/>
    <property type="match status" value="1"/>
</dbReference>
<dbReference type="OrthoDB" id="9808747at2"/>
<gene>
    <name evidence="5" type="ORF">BC751_4365</name>
</gene>
<dbReference type="EMBL" id="SGXG01000001">
    <property type="protein sequence ID" value="RZS98699.1"/>
    <property type="molecule type" value="Genomic_DNA"/>
</dbReference>
<feature type="domain" description="Helix-hairpin-helix DNA-binding motif class 1" evidence="3">
    <location>
        <begin position="103"/>
        <end position="122"/>
    </location>
</feature>
<dbReference type="GO" id="GO:0042578">
    <property type="term" value="F:phosphoric ester hydrolase activity"/>
    <property type="evidence" value="ECO:0007669"/>
    <property type="project" value="TreeGrafter"/>
</dbReference>
<dbReference type="InterPro" id="IPR003141">
    <property type="entry name" value="Pol/His_phosphatase_N"/>
</dbReference>
<dbReference type="GO" id="GO:0008270">
    <property type="term" value="F:zinc ion binding"/>
    <property type="evidence" value="ECO:0007669"/>
    <property type="project" value="TreeGrafter"/>
</dbReference>
<evidence type="ECO:0000259" key="3">
    <source>
        <dbReference type="SMART" id="SM00278"/>
    </source>
</evidence>
<dbReference type="PANTHER" id="PTHR36928:SF1">
    <property type="entry name" value="PHOSPHATASE YCDX-RELATED"/>
    <property type="match status" value="1"/>
</dbReference>
<dbReference type="GO" id="GO:0071897">
    <property type="term" value="P:DNA biosynthetic process"/>
    <property type="evidence" value="ECO:0007669"/>
    <property type="project" value="UniProtKB-KW"/>
</dbReference>
<dbReference type="SUPFAM" id="SSF47802">
    <property type="entry name" value="DNA polymerase beta, N-terminal domain-like"/>
    <property type="match status" value="1"/>
</dbReference>
<dbReference type="SMART" id="SM00481">
    <property type="entry name" value="POLIIIAc"/>
    <property type="match status" value="1"/>
</dbReference>
<evidence type="ECO:0000259" key="4">
    <source>
        <dbReference type="SMART" id="SM00481"/>
    </source>
</evidence>
<evidence type="ECO:0000256" key="1">
    <source>
        <dbReference type="ARBA" id="ARBA00022634"/>
    </source>
</evidence>
<dbReference type="InterPro" id="IPR016195">
    <property type="entry name" value="Pol/histidinol_Pase-like"/>
</dbReference>
<dbReference type="CDD" id="cd07436">
    <property type="entry name" value="PHP_PolX"/>
    <property type="match status" value="1"/>
</dbReference>
<feature type="domain" description="Helix-hairpin-helix DNA-binding motif class 1" evidence="3">
    <location>
        <begin position="138"/>
        <end position="157"/>
    </location>
</feature>
<sequence length="583" mass="66025">MTFVLFSNQILKILDQKSILRQLKLIIKLMELHDENSFKIRSYQSAVNTIDRGDVSIEGKNLEELQAINGIGKSIAEIIVSLYKTGTHAYLEELLTKTPAGILEILEIKGLGPKKVKVLWEELNITSTHELLEACQAGQVAKIKGFGEKTQESIIQALEFRASNKGKWLFADIEQPMEVLHKLLENIGEVEKAVSVGEFARKIEIIETVEWLISTKDPRVVIEKLSKIEGLEKDQKLSSPFKWRGKLLDPEVNLIIHFASPSVFLTDKMLRTGSKAHLLYPLRENKTLVEVLRQEGPFDTEAAVYSHVGIPWIPEELREGFVEYDLARENKIDQLLKEGDLKGILHNHTTYSDGKHSLRQMAEACRDLGYEYLGISDHSRSAGYAGGLDIERVQKQQEEIDALNKELAPFKIFKGIESDILTDGSLDYPEEVLASFDFVVSSIHSGLSMDRKKATARLLKAIENPYTTILGHPTGRLLLRREGYPVDHKAIIDACAAFQVVIEINANPWRLDLDWRWVNYAMEKGVMLSINPDAHEVEGYGDMRYGVIVGRKGGLTRDMTFNAKSKQELEIYFEKRKQKIKKG</sequence>
<accession>A0A4V2F761</accession>
<dbReference type="PANTHER" id="PTHR36928">
    <property type="entry name" value="PHOSPHATASE YCDX-RELATED"/>
    <property type="match status" value="1"/>
</dbReference>
<dbReference type="NCBIfam" id="NF006375">
    <property type="entry name" value="PRK08609.1"/>
    <property type="match status" value="1"/>
</dbReference>
<evidence type="ECO:0000256" key="2">
    <source>
        <dbReference type="ARBA" id="ARBA00022705"/>
    </source>
</evidence>
<comment type="caution">
    <text evidence="5">The sequence shown here is derived from an EMBL/GenBank/DDBJ whole genome shotgun (WGS) entry which is preliminary data.</text>
</comment>
<dbReference type="SUPFAM" id="SSF47781">
    <property type="entry name" value="RuvA domain 2-like"/>
    <property type="match status" value="1"/>
</dbReference>
<protein>
    <submittedName>
        <fullName evidence="5">DNA polymerase (Family 10)</fullName>
    </submittedName>
</protein>
<dbReference type="Pfam" id="PF14520">
    <property type="entry name" value="HHH_5"/>
    <property type="match status" value="1"/>
</dbReference>
<feature type="domain" description="Polymerase/histidinol phosphatase N-terminal" evidence="4">
    <location>
        <begin position="343"/>
        <end position="422"/>
    </location>
</feature>